<proteinExistence type="predicted"/>
<dbReference type="InterPro" id="IPR036514">
    <property type="entry name" value="SGNH_hydro_sf"/>
</dbReference>
<dbReference type="Proteomes" id="UP000320421">
    <property type="component" value="Chromosome"/>
</dbReference>
<dbReference type="AlphaFoldDB" id="A0A517PJS1"/>
<dbReference type="Gene3D" id="3.40.50.1110">
    <property type="entry name" value="SGNH hydrolase"/>
    <property type="match status" value="1"/>
</dbReference>
<reference evidence="2 3" key="1">
    <citation type="submission" date="2019-02" db="EMBL/GenBank/DDBJ databases">
        <title>Deep-cultivation of Planctomycetes and their phenomic and genomic characterization uncovers novel biology.</title>
        <authorList>
            <person name="Wiegand S."/>
            <person name="Jogler M."/>
            <person name="Boedeker C."/>
            <person name="Pinto D."/>
            <person name="Vollmers J."/>
            <person name="Rivas-Marin E."/>
            <person name="Kohn T."/>
            <person name="Peeters S.H."/>
            <person name="Heuer A."/>
            <person name="Rast P."/>
            <person name="Oberbeckmann S."/>
            <person name="Bunk B."/>
            <person name="Jeske O."/>
            <person name="Meyerdierks A."/>
            <person name="Storesund J.E."/>
            <person name="Kallscheuer N."/>
            <person name="Luecker S."/>
            <person name="Lage O.M."/>
            <person name="Pohl T."/>
            <person name="Merkel B.J."/>
            <person name="Hornburger P."/>
            <person name="Mueller R.-W."/>
            <person name="Bruemmer F."/>
            <person name="Labrenz M."/>
            <person name="Spormann A.M."/>
            <person name="Op den Camp H."/>
            <person name="Overmann J."/>
            <person name="Amann R."/>
            <person name="Jetten M.S.M."/>
            <person name="Mascher T."/>
            <person name="Medema M.H."/>
            <person name="Devos D.P."/>
            <person name="Kaster A.-K."/>
            <person name="Ovreas L."/>
            <person name="Rohde M."/>
            <person name="Galperin M.Y."/>
            <person name="Jogler C."/>
        </authorList>
    </citation>
    <scope>NUCLEOTIDE SEQUENCE [LARGE SCALE GENOMIC DNA]</scope>
    <source>
        <strain evidence="2 3">HG66A1</strain>
    </source>
</reference>
<evidence type="ECO:0000313" key="3">
    <source>
        <dbReference type="Proteomes" id="UP000320421"/>
    </source>
</evidence>
<protein>
    <recommendedName>
        <fullName evidence="4">SGNH/GDSL hydrolase family protein</fullName>
    </recommendedName>
</protein>
<name>A0A517PJS1_9PLAN</name>
<sequence>MLLHLRLITWSLICLLILSSGAGRPVVAEEKQTLNVLFIGNSYTARHNLAQVVKQMAEAGNPGLTFKPTTVIYGGRRLRDHWNLGSQNFVKLHSLTKAEEEQTIADLKKAAADKENRYARAALKRHQGLIKELDQPHPKWDVVVLQSYRDDVSGDPSLYAQYAPKFAALAKEQGARVILYETTPATQNKNPLRTAPETEPVMKKAKAIAALAKQLDASAAPMSLVGLYCQTERPDLTLRFLNDAHLNQTMAYLTACAIYAALFDKSPEGLPVDSITDIRFWNNKDRDKDRDGNPITKTFSDKDRAELQKVAWKGYQKFKQLRDGKAAN</sequence>
<feature type="coiled-coil region" evidence="1">
    <location>
        <begin position="97"/>
        <end position="124"/>
    </location>
</feature>
<dbReference type="SUPFAM" id="SSF52266">
    <property type="entry name" value="SGNH hydrolase"/>
    <property type="match status" value="1"/>
</dbReference>
<evidence type="ECO:0000313" key="2">
    <source>
        <dbReference type="EMBL" id="QDT19624.1"/>
    </source>
</evidence>
<evidence type="ECO:0008006" key="4">
    <source>
        <dbReference type="Google" id="ProtNLM"/>
    </source>
</evidence>
<dbReference type="GO" id="GO:0016788">
    <property type="term" value="F:hydrolase activity, acting on ester bonds"/>
    <property type="evidence" value="ECO:0007669"/>
    <property type="project" value="UniProtKB-ARBA"/>
</dbReference>
<gene>
    <name evidence="2" type="ORF">HG66A1_13910</name>
</gene>
<accession>A0A517PJS1</accession>
<dbReference type="RefSeq" id="WP_145181429.1">
    <property type="nucleotide sequence ID" value="NZ_CP036266.1"/>
</dbReference>
<keyword evidence="1" id="KW-0175">Coiled coil</keyword>
<organism evidence="2 3">
    <name type="scientific">Gimesia chilikensis</name>
    <dbReference type="NCBI Taxonomy" id="2605989"/>
    <lineage>
        <taxon>Bacteria</taxon>
        <taxon>Pseudomonadati</taxon>
        <taxon>Planctomycetota</taxon>
        <taxon>Planctomycetia</taxon>
        <taxon>Planctomycetales</taxon>
        <taxon>Planctomycetaceae</taxon>
        <taxon>Gimesia</taxon>
    </lineage>
</organism>
<dbReference type="OrthoDB" id="268294at2"/>
<dbReference type="EMBL" id="CP036266">
    <property type="protein sequence ID" value="QDT19624.1"/>
    <property type="molecule type" value="Genomic_DNA"/>
</dbReference>
<evidence type="ECO:0000256" key="1">
    <source>
        <dbReference type="SAM" id="Coils"/>
    </source>
</evidence>
<keyword evidence="3" id="KW-1185">Reference proteome</keyword>